<organism evidence="2 3">
    <name type="scientific">Lophium mytilinum</name>
    <dbReference type="NCBI Taxonomy" id="390894"/>
    <lineage>
        <taxon>Eukaryota</taxon>
        <taxon>Fungi</taxon>
        <taxon>Dikarya</taxon>
        <taxon>Ascomycota</taxon>
        <taxon>Pezizomycotina</taxon>
        <taxon>Dothideomycetes</taxon>
        <taxon>Pleosporomycetidae</taxon>
        <taxon>Mytilinidiales</taxon>
        <taxon>Mytilinidiaceae</taxon>
        <taxon>Lophium</taxon>
    </lineage>
</organism>
<evidence type="ECO:0008006" key="4">
    <source>
        <dbReference type="Google" id="ProtNLM"/>
    </source>
</evidence>
<proteinExistence type="predicted"/>
<dbReference type="AlphaFoldDB" id="A0A6A6QE42"/>
<feature type="signal peptide" evidence="1">
    <location>
        <begin position="1"/>
        <end position="25"/>
    </location>
</feature>
<keyword evidence="3" id="KW-1185">Reference proteome</keyword>
<name>A0A6A6QE42_9PEZI</name>
<keyword evidence="1" id="KW-0732">Signal</keyword>
<protein>
    <recommendedName>
        <fullName evidence="4">Extracellular membrane protein CFEM domain-containing protein</fullName>
    </recommendedName>
</protein>
<gene>
    <name evidence="2" type="ORF">BU16DRAFT_585745</name>
</gene>
<evidence type="ECO:0000313" key="3">
    <source>
        <dbReference type="Proteomes" id="UP000799750"/>
    </source>
</evidence>
<feature type="chain" id="PRO_5025671829" description="Extracellular membrane protein CFEM domain-containing protein" evidence="1">
    <location>
        <begin position="26"/>
        <end position="223"/>
    </location>
</feature>
<reference evidence="2" key="1">
    <citation type="journal article" date="2020" name="Stud. Mycol.">
        <title>101 Dothideomycetes genomes: a test case for predicting lifestyles and emergence of pathogens.</title>
        <authorList>
            <person name="Haridas S."/>
            <person name="Albert R."/>
            <person name="Binder M."/>
            <person name="Bloem J."/>
            <person name="Labutti K."/>
            <person name="Salamov A."/>
            <person name="Andreopoulos B."/>
            <person name="Baker S."/>
            <person name="Barry K."/>
            <person name="Bills G."/>
            <person name="Bluhm B."/>
            <person name="Cannon C."/>
            <person name="Castanera R."/>
            <person name="Culley D."/>
            <person name="Daum C."/>
            <person name="Ezra D."/>
            <person name="Gonzalez J."/>
            <person name="Henrissat B."/>
            <person name="Kuo A."/>
            <person name="Liang C."/>
            <person name="Lipzen A."/>
            <person name="Lutzoni F."/>
            <person name="Magnuson J."/>
            <person name="Mondo S."/>
            <person name="Nolan M."/>
            <person name="Ohm R."/>
            <person name="Pangilinan J."/>
            <person name="Park H.-J."/>
            <person name="Ramirez L."/>
            <person name="Alfaro M."/>
            <person name="Sun H."/>
            <person name="Tritt A."/>
            <person name="Yoshinaga Y."/>
            <person name="Zwiers L.-H."/>
            <person name="Turgeon B."/>
            <person name="Goodwin S."/>
            <person name="Spatafora J."/>
            <person name="Crous P."/>
            <person name="Grigoriev I."/>
        </authorList>
    </citation>
    <scope>NUCLEOTIDE SEQUENCE</scope>
    <source>
        <strain evidence="2">CBS 269.34</strain>
    </source>
</reference>
<sequence length="223" mass="23223">MRTSLANGFLAGIVLFMLGFDCALANKALDAPTDTITSFPCDTTELPFLRYDSCTSSLSSRVQGCAFTDAKCACNAASSGFSCLTDWCPSYTSAICPASFFISAGCSLAGEPGPSFTHYSCPTTFSDDVSSEFASLFDYISTAFETGASSTSKALSGGKAKETGGSTATTPIATSTSFTITAPSNTAKPGNANSVLSDNRLFQKVMPMLVATLREIMEDVDIS</sequence>
<dbReference type="Proteomes" id="UP000799750">
    <property type="component" value="Unassembled WGS sequence"/>
</dbReference>
<dbReference type="OrthoDB" id="3796644at2759"/>
<evidence type="ECO:0000256" key="1">
    <source>
        <dbReference type="SAM" id="SignalP"/>
    </source>
</evidence>
<evidence type="ECO:0000313" key="2">
    <source>
        <dbReference type="EMBL" id="KAF2490542.1"/>
    </source>
</evidence>
<accession>A0A6A6QE42</accession>
<dbReference type="EMBL" id="MU004197">
    <property type="protein sequence ID" value="KAF2490542.1"/>
    <property type="molecule type" value="Genomic_DNA"/>
</dbReference>